<dbReference type="Proteomes" id="UP000538929">
    <property type="component" value="Unassembled WGS sequence"/>
</dbReference>
<dbReference type="AlphaFoldDB" id="A0A7W3Y314"/>
<dbReference type="InterPro" id="IPR027417">
    <property type="entry name" value="P-loop_NTPase"/>
</dbReference>
<evidence type="ECO:0000313" key="6">
    <source>
        <dbReference type="EMBL" id="MBB0245996.1"/>
    </source>
</evidence>
<keyword evidence="7" id="KW-1185">Reference proteome</keyword>
<name>A0A7W3Y314_9ACTN</name>
<evidence type="ECO:0000259" key="5">
    <source>
        <dbReference type="PROSITE" id="PS50893"/>
    </source>
</evidence>
<dbReference type="SMART" id="SM00382">
    <property type="entry name" value="AAA"/>
    <property type="match status" value="1"/>
</dbReference>
<keyword evidence="4 6" id="KW-0067">ATP-binding</keyword>
<dbReference type="InterPro" id="IPR003439">
    <property type="entry name" value="ABC_transporter-like_ATP-bd"/>
</dbReference>
<dbReference type="PANTHER" id="PTHR43335:SF4">
    <property type="entry name" value="ABC TRANSPORTER, ATP-BINDING PROTEIN"/>
    <property type="match status" value="1"/>
</dbReference>
<evidence type="ECO:0000256" key="4">
    <source>
        <dbReference type="ARBA" id="ARBA00022840"/>
    </source>
</evidence>
<feature type="non-terminal residue" evidence="6">
    <location>
        <position position="236"/>
    </location>
</feature>
<dbReference type="Pfam" id="PF00005">
    <property type="entry name" value="ABC_tran"/>
    <property type="match status" value="1"/>
</dbReference>
<keyword evidence="3" id="KW-0547">Nucleotide-binding</keyword>
<reference evidence="7" key="1">
    <citation type="submission" date="2019-10" db="EMBL/GenBank/DDBJ databases">
        <title>Streptomyces sp. nov., a novel actinobacterium isolated from alkaline environment.</title>
        <authorList>
            <person name="Golinska P."/>
        </authorList>
    </citation>
    <scope>NUCLEOTIDE SEQUENCE [LARGE SCALE GENOMIC DNA]</scope>
    <source>
        <strain evidence="7">DSM 42118</strain>
    </source>
</reference>
<accession>A0A7W3Y314</accession>
<evidence type="ECO:0000313" key="7">
    <source>
        <dbReference type="Proteomes" id="UP000538929"/>
    </source>
</evidence>
<protein>
    <submittedName>
        <fullName evidence="6">ATP-binding cassette domain-containing protein</fullName>
    </submittedName>
</protein>
<keyword evidence="2" id="KW-0813">Transport</keyword>
<evidence type="ECO:0000256" key="3">
    <source>
        <dbReference type="ARBA" id="ARBA00022741"/>
    </source>
</evidence>
<organism evidence="6 7">
    <name type="scientific">Streptomyces alkaliphilus</name>
    <dbReference type="NCBI Taxonomy" id="1472722"/>
    <lineage>
        <taxon>Bacteria</taxon>
        <taxon>Bacillati</taxon>
        <taxon>Actinomycetota</taxon>
        <taxon>Actinomycetes</taxon>
        <taxon>Kitasatosporales</taxon>
        <taxon>Streptomycetaceae</taxon>
        <taxon>Streptomyces</taxon>
    </lineage>
</organism>
<dbReference type="SUPFAM" id="SSF52540">
    <property type="entry name" value="P-loop containing nucleoside triphosphate hydrolases"/>
    <property type="match status" value="1"/>
</dbReference>
<dbReference type="PANTHER" id="PTHR43335">
    <property type="entry name" value="ABC TRANSPORTER, ATP-BINDING PROTEIN"/>
    <property type="match status" value="1"/>
</dbReference>
<dbReference type="PROSITE" id="PS50893">
    <property type="entry name" value="ABC_TRANSPORTER_2"/>
    <property type="match status" value="1"/>
</dbReference>
<sequence length="236" mass="24924">MIQAIGLTGPFGHRREPVVDDLTFDARPGAVTVLLGPPGAGKSTTLRLLLGMAPHRGAALIRGRPVRRIPRPAREIGALVGNPRPHPGRTVRGHLRLSAAAAGVPAARADELLEAVGMSGLADRRTATLSRGMERRLVLATALIGDPHTLVLDEPVRELDPREATLLHGLVRGWARAGGTALVTSRDPLEAARVADGVISVADGRLVADQTAGDFARTRLRPRVAVRTPHAERLAA</sequence>
<dbReference type="RefSeq" id="WP_182607405.1">
    <property type="nucleotide sequence ID" value="NZ_VKHT01000689.1"/>
</dbReference>
<dbReference type="GO" id="GO:0005524">
    <property type="term" value="F:ATP binding"/>
    <property type="evidence" value="ECO:0007669"/>
    <property type="project" value="UniProtKB-KW"/>
</dbReference>
<dbReference type="GO" id="GO:0016887">
    <property type="term" value="F:ATP hydrolysis activity"/>
    <property type="evidence" value="ECO:0007669"/>
    <property type="project" value="InterPro"/>
</dbReference>
<dbReference type="EMBL" id="VKHT01000689">
    <property type="protein sequence ID" value="MBB0245996.1"/>
    <property type="molecule type" value="Genomic_DNA"/>
</dbReference>
<evidence type="ECO:0000256" key="1">
    <source>
        <dbReference type="ARBA" id="ARBA00005417"/>
    </source>
</evidence>
<dbReference type="Gene3D" id="3.40.50.300">
    <property type="entry name" value="P-loop containing nucleotide triphosphate hydrolases"/>
    <property type="match status" value="1"/>
</dbReference>
<feature type="domain" description="ABC transporter" evidence="5">
    <location>
        <begin position="2"/>
        <end position="228"/>
    </location>
</feature>
<comment type="similarity">
    <text evidence="1">Belongs to the ABC transporter superfamily.</text>
</comment>
<evidence type="ECO:0000256" key="2">
    <source>
        <dbReference type="ARBA" id="ARBA00022448"/>
    </source>
</evidence>
<gene>
    <name evidence="6" type="ORF">FNQ90_18260</name>
</gene>
<dbReference type="InterPro" id="IPR003593">
    <property type="entry name" value="AAA+_ATPase"/>
</dbReference>
<proteinExistence type="inferred from homology"/>
<comment type="caution">
    <text evidence="6">The sequence shown here is derived from an EMBL/GenBank/DDBJ whole genome shotgun (WGS) entry which is preliminary data.</text>
</comment>